<organism evidence="3 4">
    <name type="scientific">Sphaerochaeta pleomorpha (strain ATCC BAA-1885 / DSM 22778 / Grapes)</name>
    <dbReference type="NCBI Taxonomy" id="158190"/>
    <lineage>
        <taxon>Bacteria</taxon>
        <taxon>Pseudomonadati</taxon>
        <taxon>Spirochaetota</taxon>
        <taxon>Spirochaetia</taxon>
        <taxon>Spirochaetales</taxon>
        <taxon>Sphaerochaetaceae</taxon>
        <taxon>Sphaerochaeta</taxon>
    </lineage>
</organism>
<reference evidence="3 4" key="1">
    <citation type="submission" date="2011-11" db="EMBL/GenBank/DDBJ databases">
        <title>Complete sequence of Spirochaeta sp. grapes.</title>
        <authorList>
            <consortium name="US DOE Joint Genome Institute"/>
            <person name="Lucas S."/>
            <person name="Han J."/>
            <person name="Lapidus A."/>
            <person name="Cheng J.-F."/>
            <person name="Goodwin L."/>
            <person name="Pitluck S."/>
            <person name="Peters L."/>
            <person name="Ovchinnikova G."/>
            <person name="Munk A.C."/>
            <person name="Detter J.C."/>
            <person name="Han C."/>
            <person name="Tapia R."/>
            <person name="Land M."/>
            <person name="Hauser L."/>
            <person name="Kyrpides N."/>
            <person name="Ivanova N."/>
            <person name="Pagani I."/>
            <person name="Ritalahtilisa K."/>
            <person name="Loeffler F."/>
            <person name="Woyke T."/>
        </authorList>
    </citation>
    <scope>NUCLEOTIDE SEQUENCE [LARGE SCALE GENOMIC DNA]</scope>
    <source>
        <strain evidence="4">ATCC BAA-1885 / DSM 22778 / Grapes</strain>
    </source>
</reference>
<dbReference type="KEGG" id="sgp:SpiGrapes_0007"/>
<accession>G8QSH6</accession>
<dbReference type="Pfam" id="PF11795">
    <property type="entry name" value="DUF3322"/>
    <property type="match status" value="1"/>
</dbReference>
<dbReference type="AlphaFoldDB" id="G8QSH6"/>
<dbReference type="RefSeq" id="WP_014268724.1">
    <property type="nucleotide sequence ID" value="NC_016633.1"/>
</dbReference>
<keyword evidence="4" id="KW-1185">Reference proteome</keyword>
<evidence type="ECO:0008006" key="5">
    <source>
        <dbReference type="Google" id="ProtNLM"/>
    </source>
</evidence>
<name>G8QSH6_SPHPG</name>
<evidence type="ECO:0000313" key="3">
    <source>
        <dbReference type="EMBL" id="AEV27875.1"/>
    </source>
</evidence>
<dbReference type="eggNOG" id="COG4924">
    <property type="taxonomic scope" value="Bacteria"/>
</dbReference>
<protein>
    <recommendedName>
        <fullName evidence="5">Wadjet protein JetD C-terminal domain-containing protein</fullName>
    </recommendedName>
</protein>
<dbReference type="STRING" id="158190.SpiGrapes_0007"/>
<sequence length="388" mass="43625">MISPAEIKTKVENKKNEYLKAKILGTPFFPLSLRADKGSIHDDFQTRESALATLFAQSKAKKGKGYIVETETKESRTMGRQTAVSNLLVETEDDFLYLLGAENKGSLFSANVAMLKATFPEEEFIPWLLAKKSEVFSRWEGTDGQWFCQITRFLVDNPNCGLFARELPAEAPTKFLETNLALVKSLVGSLRPLVEGDDDLTRLGLRKKESLVKIRSNRPFAVNLGSSSCGQTSTIILTPESLRSFNLAAKRIFIVENETMFFTFPLEAEDLCLYVGGYALLACKGSLLFQTVGIYYFGDLDEHGFAILDKFRTLYPQTKSFCMDIKTLEDHCAYLLKGKSYPGEYRNLTPEEKEALHRVQGPEGPLLLEQERISLGYLKNRLQNLTNG</sequence>
<feature type="domain" description="DUF3322" evidence="2">
    <location>
        <begin position="4"/>
        <end position="187"/>
    </location>
</feature>
<dbReference type="Proteomes" id="UP000005632">
    <property type="component" value="Chromosome"/>
</dbReference>
<evidence type="ECO:0000259" key="2">
    <source>
        <dbReference type="Pfam" id="PF11795"/>
    </source>
</evidence>
<gene>
    <name evidence="3" type="ordered locus">SpiGrapes_0007</name>
</gene>
<dbReference type="EMBL" id="CP003155">
    <property type="protein sequence ID" value="AEV27875.1"/>
    <property type="molecule type" value="Genomic_DNA"/>
</dbReference>
<proteinExistence type="predicted"/>
<evidence type="ECO:0000313" key="4">
    <source>
        <dbReference type="Proteomes" id="UP000005632"/>
    </source>
</evidence>
<feature type="domain" description="Wadjet protein JetD C-terminal" evidence="1">
    <location>
        <begin position="204"/>
        <end position="381"/>
    </location>
</feature>
<dbReference type="HOGENOM" id="CLU_054007_1_0_12"/>
<dbReference type="Pfam" id="PF09983">
    <property type="entry name" value="JetD_C"/>
    <property type="match status" value="1"/>
</dbReference>
<evidence type="ECO:0000259" key="1">
    <source>
        <dbReference type="Pfam" id="PF09983"/>
    </source>
</evidence>
<dbReference type="InterPro" id="IPR024537">
    <property type="entry name" value="DUF3322"/>
</dbReference>
<dbReference type="InterPro" id="IPR024534">
    <property type="entry name" value="JetD_C"/>
</dbReference>